<gene>
    <name evidence="1" type="ORF">SAMN05216490_3177</name>
</gene>
<evidence type="ECO:0008006" key="3">
    <source>
        <dbReference type="Google" id="ProtNLM"/>
    </source>
</evidence>
<evidence type="ECO:0000313" key="2">
    <source>
        <dbReference type="Proteomes" id="UP000199679"/>
    </source>
</evidence>
<dbReference type="AlphaFoldDB" id="A0A1H1ZMW6"/>
<dbReference type="STRING" id="652787.SAMN05216490_3177"/>
<evidence type="ECO:0000313" key="1">
    <source>
        <dbReference type="EMBL" id="SDT35058.1"/>
    </source>
</evidence>
<organism evidence="1 2">
    <name type="scientific">Mucilaginibacter mallensis</name>
    <dbReference type="NCBI Taxonomy" id="652787"/>
    <lineage>
        <taxon>Bacteria</taxon>
        <taxon>Pseudomonadati</taxon>
        <taxon>Bacteroidota</taxon>
        <taxon>Sphingobacteriia</taxon>
        <taxon>Sphingobacteriales</taxon>
        <taxon>Sphingobacteriaceae</taxon>
        <taxon>Mucilaginibacter</taxon>
    </lineage>
</organism>
<name>A0A1H1ZMW6_MUCMA</name>
<dbReference type="Proteomes" id="UP000199679">
    <property type="component" value="Chromosome I"/>
</dbReference>
<dbReference type="RefSeq" id="WP_091374875.1">
    <property type="nucleotide sequence ID" value="NZ_LT629740.1"/>
</dbReference>
<dbReference type="GO" id="GO:0005975">
    <property type="term" value="P:carbohydrate metabolic process"/>
    <property type="evidence" value="ECO:0007669"/>
    <property type="project" value="InterPro"/>
</dbReference>
<dbReference type="OrthoDB" id="2490189at2"/>
<keyword evidence="2" id="KW-1185">Reference proteome</keyword>
<dbReference type="SUPFAM" id="SSF48208">
    <property type="entry name" value="Six-hairpin glycosidases"/>
    <property type="match status" value="1"/>
</dbReference>
<sequence length="659" mass="73399">MIKRYILVIFLFYWSNSFAQQYRWNLNKEKGIEWTIGKNIAKHLDHVEMSGRLVSVIVTYGIDSLQHAVIHKSVVFPMLRTIPNDTRGSLHSDFEQSITPIMINGSAVTESPVSFSFNGILHMVSTAGRDISIEHNIFPSFDKAAVIEQCVISNKSKEAVEISISGWDHKDTTDAAKGVYGAYVLESKLYGGGKARLLPGGKYTYSVIISGYKICEQSYYYSANYEHLKRMDFLKELNHELVLKTPDDTLNAMFNFSKIRASESIYDTKNGLMHGPGGGSYYAAIWANDEAEYVNPFFPFLGNGAGNESAMNAFRLFAGYMNSNFNPIPSSITAEGTGFWAGAGDRGDQAMIAYGASRFALAYGDTSEAEKLWPLINWCFQYLEKKKTPKGVIASDADELEGRFPAGKVNLSTNVLAYGAMISASHLAAALGKGDAAQDLKQRAAALKIAIDKYFGGKVQGFDTYRYYYSNTTLRSWIGLPLVMGIFDRKQETLKALYSPFLWTKDGMLTESGSSTYWDRALLYALRGSFYAGATDSTLKYLKYYSGKRLLGEHVPYAIEAWPEGDQRQLSAESGLYCRCITEGLFGLQPTGFNSFSVSPYLPKGWNEMTLEHVKAFNNDFTIRVLRIKNGGEKIIIEDSSGKIKTYFFDGKTPVDVSL</sequence>
<dbReference type="EMBL" id="LT629740">
    <property type="protein sequence ID" value="SDT35058.1"/>
    <property type="molecule type" value="Genomic_DNA"/>
</dbReference>
<accession>A0A1H1ZMW6</accession>
<protein>
    <recommendedName>
        <fullName evidence="3">Alpha-L-rhamnosidase six-hairpin glycosidase domain-containing protein</fullName>
    </recommendedName>
</protein>
<reference evidence="1 2" key="1">
    <citation type="submission" date="2016-10" db="EMBL/GenBank/DDBJ databases">
        <authorList>
            <person name="de Groot N.N."/>
        </authorList>
    </citation>
    <scope>NUCLEOTIDE SEQUENCE [LARGE SCALE GENOMIC DNA]</scope>
    <source>
        <strain evidence="1 2">MP1X4</strain>
    </source>
</reference>
<dbReference type="Gene3D" id="1.50.10.10">
    <property type="match status" value="1"/>
</dbReference>
<dbReference type="InterPro" id="IPR012341">
    <property type="entry name" value="6hp_glycosidase-like_sf"/>
</dbReference>
<proteinExistence type="predicted"/>
<dbReference type="InterPro" id="IPR008928">
    <property type="entry name" value="6-hairpin_glycosidase_sf"/>
</dbReference>